<organism evidence="2 3">
    <name type="scientific">Tothia fuscella</name>
    <dbReference type="NCBI Taxonomy" id="1048955"/>
    <lineage>
        <taxon>Eukaryota</taxon>
        <taxon>Fungi</taxon>
        <taxon>Dikarya</taxon>
        <taxon>Ascomycota</taxon>
        <taxon>Pezizomycotina</taxon>
        <taxon>Dothideomycetes</taxon>
        <taxon>Pleosporomycetidae</taxon>
        <taxon>Venturiales</taxon>
        <taxon>Cylindrosympodiaceae</taxon>
        <taxon>Tothia</taxon>
    </lineage>
</organism>
<protein>
    <submittedName>
        <fullName evidence="2">Uncharacterized protein</fullName>
    </submittedName>
</protein>
<evidence type="ECO:0000313" key="2">
    <source>
        <dbReference type="EMBL" id="KAF2418217.1"/>
    </source>
</evidence>
<dbReference type="AlphaFoldDB" id="A0A9P4NEV4"/>
<sequence>MNTGNLSSDPSQRSLKARDALSAIHAPEADHAQIDKASLAGIDDHSRTVLISSRAPLQKAFLLLLILRFPASATLPSGIPCFYRHAPTPEQILSELLVLDDFVKDLIQHPGVNISCLHVLSDHHARFDEEAHISVVVYDETSWTKNLDGQRYHVYSVEEDPKKGYSRFKALPISKASSNRGLLKATNNFLGSLVQGSLDNHISRSSRLDTLTVSQKLIALCECRLKLGETSVLPEPTSAIIGDVQVINTSTIRPRFQAPALTILQMFLADIDAQQKTFSLSKKSFPVLRFAFVRICSLEGSLYGPTQELRIIAYDRNFWTSKSPHLMAAYPITILVRDVHYLGFEFHQPRSTFSISRLQSICETAYRNFMGSLESGKLSQTSVSGFPKALEPCWPGLAEYGRIIRSIGVSRRPKDVPPLNSGETKKGEKWHGTVPFLRILRMRKQYALWSPKISSQLYAKYPELRPPEGNTVSLNELFIWSELQVYIKPSIRALVTIEQLLDKIKVSSALKQELSESEHLRLLGRLKTSEGSLRGFQKRLDGVPKNAKIHDRIETALSETSAFVRFVESTDRWYQHTDLHEEILRISTALKHLKAASTALDAFQAAVAKPSISSNNHSPEMGHLINSAEIHRAKSALGELCSSLNKAETANALTSPTTESTDGSGTLCARNNPINAAMEIIMRWQSENPTESAKQSFSTFFSAESRKSEGDTRQPGPPAPWAIHSERIVTSNDGRATDGTARRVYTAPKVRRLSSNTRTRVKRSVAARVNPRKYGEETGFPTTTKPLGSLEWTQLASLPNKSDPLQPTVEWSPPMSSSSTVSSSSFTAASEGSGIDSATKTRDEQPFSGSPEILEDQQQIKDRRAEQIGRKNEMENELAMLLSVEKLHEGRGDST</sequence>
<keyword evidence="3" id="KW-1185">Reference proteome</keyword>
<comment type="caution">
    <text evidence="2">The sequence shown here is derived from an EMBL/GenBank/DDBJ whole genome shotgun (WGS) entry which is preliminary data.</text>
</comment>
<feature type="compositionally biased region" description="Basic and acidic residues" evidence="1">
    <location>
        <begin position="858"/>
        <end position="874"/>
    </location>
</feature>
<evidence type="ECO:0000313" key="3">
    <source>
        <dbReference type="Proteomes" id="UP000800235"/>
    </source>
</evidence>
<feature type="compositionally biased region" description="Low complexity" evidence="1">
    <location>
        <begin position="809"/>
        <end position="834"/>
    </location>
</feature>
<name>A0A9P4NEV4_9PEZI</name>
<gene>
    <name evidence="2" type="ORF">EJ08DRAFT_666282</name>
</gene>
<proteinExistence type="predicted"/>
<dbReference type="OrthoDB" id="10690948at2759"/>
<accession>A0A9P4NEV4</accession>
<dbReference type="Proteomes" id="UP000800235">
    <property type="component" value="Unassembled WGS sequence"/>
</dbReference>
<dbReference type="EMBL" id="MU007131">
    <property type="protein sequence ID" value="KAF2418217.1"/>
    <property type="molecule type" value="Genomic_DNA"/>
</dbReference>
<feature type="region of interest" description="Disordered" evidence="1">
    <location>
        <begin position="688"/>
        <end position="722"/>
    </location>
</feature>
<feature type="region of interest" description="Disordered" evidence="1">
    <location>
        <begin position="798"/>
        <end position="874"/>
    </location>
</feature>
<reference evidence="2" key="1">
    <citation type="journal article" date="2020" name="Stud. Mycol.">
        <title>101 Dothideomycetes genomes: a test case for predicting lifestyles and emergence of pathogens.</title>
        <authorList>
            <person name="Haridas S."/>
            <person name="Albert R."/>
            <person name="Binder M."/>
            <person name="Bloem J."/>
            <person name="Labutti K."/>
            <person name="Salamov A."/>
            <person name="Andreopoulos B."/>
            <person name="Baker S."/>
            <person name="Barry K."/>
            <person name="Bills G."/>
            <person name="Bluhm B."/>
            <person name="Cannon C."/>
            <person name="Castanera R."/>
            <person name="Culley D."/>
            <person name="Daum C."/>
            <person name="Ezra D."/>
            <person name="Gonzalez J."/>
            <person name="Henrissat B."/>
            <person name="Kuo A."/>
            <person name="Liang C."/>
            <person name="Lipzen A."/>
            <person name="Lutzoni F."/>
            <person name="Magnuson J."/>
            <person name="Mondo S."/>
            <person name="Nolan M."/>
            <person name="Ohm R."/>
            <person name="Pangilinan J."/>
            <person name="Park H.-J."/>
            <person name="Ramirez L."/>
            <person name="Alfaro M."/>
            <person name="Sun H."/>
            <person name="Tritt A."/>
            <person name="Yoshinaga Y."/>
            <person name="Zwiers L.-H."/>
            <person name="Turgeon B."/>
            <person name="Goodwin S."/>
            <person name="Spatafora J."/>
            <person name="Crous P."/>
            <person name="Grigoriev I."/>
        </authorList>
    </citation>
    <scope>NUCLEOTIDE SEQUENCE</scope>
    <source>
        <strain evidence="2">CBS 130266</strain>
    </source>
</reference>
<feature type="compositionally biased region" description="Polar residues" evidence="1">
    <location>
        <begin position="688"/>
        <end position="702"/>
    </location>
</feature>
<evidence type="ECO:0000256" key="1">
    <source>
        <dbReference type="SAM" id="MobiDB-lite"/>
    </source>
</evidence>